<evidence type="ECO:0000313" key="2">
    <source>
        <dbReference type="Proteomes" id="UP001175227"/>
    </source>
</evidence>
<dbReference type="Proteomes" id="UP001175227">
    <property type="component" value="Unassembled WGS sequence"/>
</dbReference>
<gene>
    <name evidence="1" type="ORF">IW261DRAFT_1631977</name>
</gene>
<protein>
    <submittedName>
        <fullName evidence="1">Uncharacterized protein</fullName>
    </submittedName>
</protein>
<comment type="caution">
    <text evidence="1">The sequence shown here is derived from an EMBL/GenBank/DDBJ whole genome shotgun (WGS) entry which is preliminary data.</text>
</comment>
<keyword evidence="2" id="KW-1185">Reference proteome</keyword>
<dbReference type="EMBL" id="JAUEPR010000015">
    <property type="protein sequence ID" value="KAK0477800.1"/>
    <property type="molecule type" value="Genomic_DNA"/>
</dbReference>
<dbReference type="AlphaFoldDB" id="A0AA39P5Q0"/>
<organism evidence="1 2">
    <name type="scientific">Armillaria novae-zelandiae</name>
    <dbReference type="NCBI Taxonomy" id="153914"/>
    <lineage>
        <taxon>Eukaryota</taxon>
        <taxon>Fungi</taxon>
        <taxon>Dikarya</taxon>
        <taxon>Basidiomycota</taxon>
        <taxon>Agaricomycotina</taxon>
        <taxon>Agaricomycetes</taxon>
        <taxon>Agaricomycetidae</taxon>
        <taxon>Agaricales</taxon>
        <taxon>Marasmiineae</taxon>
        <taxon>Physalacriaceae</taxon>
        <taxon>Armillaria</taxon>
    </lineage>
</organism>
<evidence type="ECO:0000313" key="1">
    <source>
        <dbReference type="EMBL" id="KAK0477800.1"/>
    </source>
</evidence>
<proteinExistence type="predicted"/>
<accession>A0AA39P5Q0</accession>
<sequence length="326" mass="37524">MTRSMMKEGQPAETHSVLAYPFNSDSEPLLNQELKRSGTHLCPALTDVSIRSVPVAWSHFSASNLQRLVFSEYPLDYQLLMRTLHGILSNSKDTLETLSLKWTIGVEVEWADTRLLLKRLTLPRVKDLDIGYMHAQETCQNFQMFDFPALRSLTLRGLDDYRVDSSVIFIDMIKYLPVEQFDKLILISIVFPLGDFPDHDLVKNGSIAEESLPPLLRLVRRLVLLRNLVLYPSSHVLLKYMNYAKEDSINMAGLKKLSMREETDDPEIGILPFLRERVEIGTVDGEYVVPVMEEMRIGMHLSIGKEYLKVAEHTKWHLRRLPPSRN</sequence>
<reference evidence="1" key="1">
    <citation type="submission" date="2023-06" db="EMBL/GenBank/DDBJ databases">
        <authorList>
            <consortium name="Lawrence Berkeley National Laboratory"/>
            <person name="Ahrendt S."/>
            <person name="Sahu N."/>
            <person name="Indic B."/>
            <person name="Wong-Bajracharya J."/>
            <person name="Merenyi Z."/>
            <person name="Ke H.-M."/>
            <person name="Monk M."/>
            <person name="Kocsube S."/>
            <person name="Drula E."/>
            <person name="Lipzen A."/>
            <person name="Balint B."/>
            <person name="Henrissat B."/>
            <person name="Andreopoulos B."/>
            <person name="Martin F.M."/>
            <person name="Harder C.B."/>
            <person name="Rigling D."/>
            <person name="Ford K.L."/>
            <person name="Foster G.D."/>
            <person name="Pangilinan J."/>
            <person name="Papanicolaou A."/>
            <person name="Barry K."/>
            <person name="LaButti K."/>
            <person name="Viragh M."/>
            <person name="Koriabine M."/>
            <person name="Yan M."/>
            <person name="Riley R."/>
            <person name="Champramary S."/>
            <person name="Plett K.L."/>
            <person name="Tsai I.J."/>
            <person name="Slot J."/>
            <person name="Sipos G."/>
            <person name="Plett J."/>
            <person name="Nagy L.G."/>
            <person name="Grigoriev I.V."/>
        </authorList>
    </citation>
    <scope>NUCLEOTIDE SEQUENCE</scope>
    <source>
        <strain evidence="1">ICMP 16352</strain>
    </source>
</reference>
<name>A0AA39P5Q0_9AGAR</name>